<dbReference type="EMBL" id="JBHSFQ010000005">
    <property type="protein sequence ID" value="MFC4561793.1"/>
    <property type="molecule type" value="Genomic_DNA"/>
</dbReference>
<evidence type="ECO:0000313" key="3">
    <source>
        <dbReference type="Proteomes" id="UP001595923"/>
    </source>
</evidence>
<feature type="compositionally biased region" description="Low complexity" evidence="1">
    <location>
        <begin position="114"/>
        <end position="129"/>
    </location>
</feature>
<accession>A0ABV9DW19</accession>
<protein>
    <recommendedName>
        <fullName evidence="4">ATP-binding protein</fullName>
    </recommendedName>
</protein>
<evidence type="ECO:0000313" key="2">
    <source>
        <dbReference type="EMBL" id="MFC4561793.1"/>
    </source>
</evidence>
<organism evidence="2 3">
    <name type="scientific">Nocardiopsis mangrovi</name>
    <dbReference type="NCBI Taxonomy" id="1179818"/>
    <lineage>
        <taxon>Bacteria</taxon>
        <taxon>Bacillati</taxon>
        <taxon>Actinomycetota</taxon>
        <taxon>Actinomycetes</taxon>
        <taxon>Streptosporangiales</taxon>
        <taxon>Nocardiopsidaceae</taxon>
        <taxon>Nocardiopsis</taxon>
    </lineage>
</organism>
<proteinExistence type="predicted"/>
<sequence>MFRRDEAIELLTTAMAPPGAGRQRGRSPFLVYEGMRGTGKTVLLRGVADELRGQIPSAYIDFDAVSGADIPLVLSLLSQGLYNTYPRYGRLRFPRLALGQHAITVNLDATGSAAAGPPAPAGAADAGSTVSTATVGPATLPDAERRHARMRASLRSLRGFDDLQGVLATAAAAVLGSLYPIPAEPTKTLSERAVKFATDPLFGSAHFLGRYLKWFADPKPAAGSPDPVHTLVELNAWANAAPADGRGTQHLIDDLMCAAFLADLVDFFPTGRAAATWAYDIVLLLDNAGTRLGRRFLDALDRAGAHAPETPLTVVAATRGDLLLGEPPEHIHEVRPSDPYAGPSEPIPAADHRPWRRYRLPDLYEDDVAGMIRAAGLAAHVDRRLFRAIHQFTGGHPGSTATIIGAVDRHRSSAGDLDLLLSTRPGVAPLAPTPPTLARRLRDDLIEPRIPPERIDELVTCAAARTQDDARQLVTDRTLVRHLHEQIEVLVALDLWNPDRGAGQVLLRRLLLRELAERGHNGGSAGGGGAKRTARSRPAPLPRWPDVVARLRKQSQSRGDSDAELYYALAEGDLRSVAEELTRRIDLDDPGTWLDLLLAVVTAPTRRTQSHESPTTRRDALVFKISQGQDPPPGTITGLIAGLWVASDPLCGLDRRYLYGRIAADLQRVAQDHMAFTPHRLYEETHRNSRLEELWA</sequence>
<feature type="region of interest" description="Disordered" evidence="1">
    <location>
        <begin position="518"/>
        <end position="545"/>
    </location>
</feature>
<feature type="compositionally biased region" description="Gly residues" evidence="1">
    <location>
        <begin position="521"/>
        <end position="530"/>
    </location>
</feature>
<keyword evidence="3" id="KW-1185">Reference proteome</keyword>
<comment type="caution">
    <text evidence="2">The sequence shown here is derived from an EMBL/GenBank/DDBJ whole genome shotgun (WGS) entry which is preliminary data.</text>
</comment>
<evidence type="ECO:0008006" key="4">
    <source>
        <dbReference type="Google" id="ProtNLM"/>
    </source>
</evidence>
<evidence type="ECO:0000256" key="1">
    <source>
        <dbReference type="SAM" id="MobiDB-lite"/>
    </source>
</evidence>
<reference evidence="3" key="1">
    <citation type="journal article" date="2019" name="Int. J. Syst. Evol. Microbiol.">
        <title>The Global Catalogue of Microorganisms (GCM) 10K type strain sequencing project: providing services to taxonomists for standard genome sequencing and annotation.</title>
        <authorList>
            <consortium name="The Broad Institute Genomics Platform"/>
            <consortium name="The Broad Institute Genome Sequencing Center for Infectious Disease"/>
            <person name="Wu L."/>
            <person name="Ma J."/>
        </authorList>
    </citation>
    <scope>NUCLEOTIDE SEQUENCE [LARGE SCALE GENOMIC DNA]</scope>
    <source>
        <strain evidence="3">XZYJ18</strain>
    </source>
</reference>
<gene>
    <name evidence="2" type="ORF">ACFO4E_07980</name>
</gene>
<dbReference type="RefSeq" id="WP_378572407.1">
    <property type="nucleotide sequence ID" value="NZ_JBHSFQ010000005.1"/>
</dbReference>
<dbReference type="InterPro" id="IPR027417">
    <property type="entry name" value="P-loop_NTPase"/>
</dbReference>
<name>A0ABV9DW19_9ACTN</name>
<feature type="region of interest" description="Disordered" evidence="1">
    <location>
        <begin position="114"/>
        <end position="144"/>
    </location>
</feature>
<dbReference type="SUPFAM" id="SSF52540">
    <property type="entry name" value="P-loop containing nucleoside triphosphate hydrolases"/>
    <property type="match status" value="1"/>
</dbReference>
<dbReference type="Proteomes" id="UP001595923">
    <property type="component" value="Unassembled WGS sequence"/>
</dbReference>